<dbReference type="OrthoDB" id="1714279at2759"/>
<keyword evidence="2" id="KW-1185">Reference proteome</keyword>
<gene>
    <name evidence="1" type="ORF">BU16DRAFT_587201</name>
</gene>
<name>A0A6A6RBS7_9PEZI</name>
<accession>A0A6A6RBS7</accession>
<sequence length="196" mass="21949">MTAPTTPFAATTPPSTSFLTAARLRIPWALGLGSVRAPKRKMALDHVVIENLYAYFYFVPAPLAHHSFAAATVTWEQHSPAPKELDADDMGERDVGPVLKHDDDAAIDKLLDRSQIEKNMGFDFVLRASAEEKMVQMGRMKMAVDHVVVGDLGADDLEEQRVGFVLKQRTAEFSRDDGTGWRGYCIRYHGRTWKSR</sequence>
<proteinExistence type="predicted"/>
<reference evidence="1" key="1">
    <citation type="journal article" date="2020" name="Stud. Mycol.">
        <title>101 Dothideomycetes genomes: a test case for predicting lifestyles and emergence of pathogens.</title>
        <authorList>
            <person name="Haridas S."/>
            <person name="Albert R."/>
            <person name="Binder M."/>
            <person name="Bloem J."/>
            <person name="Labutti K."/>
            <person name="Salamov A."/>
            <person name="Andreopoulos B."/>
            <person name="Baker S."/>
            <person name="Barry K."/>
            <person name="Bills G."/>
            <person name="Bluhm B."/>
            <person name="Cannon C."/>
            <person name="Castanera R."/>
            <person name="Culley D."/>
            <person name="Daum C."/>
            <person name="Ezra D."/>
            <person name="Gonzalez J."/>
            <person name="Henrissat B."/>
            <person name="Kuo A."/>
            <person name="Liang C."/>
            <person name="Lipzen A."/>
            <person name="Lutzoni F."/>
            <person name="Magnuson J."/>
            <person name="Mondo S."/>
            <person name="Nolan M."/>
            <person name="Ohm R."/>
            <person name="Pangilinan J."/>
            <person name="Park H.-J."/>
            <person name="Ramirez L."/>
            <person name="Alfaro M."/>
            <person name="Sun H."/>
            <person name="Tritt A."/>
            <person name="Yoshinaga Y."/>
            <person name="Zwiers L.-H."/>
            <person name="Turgeon B."/>
            <person name="Goodwin S."/>
            <person name="Spatafora J."/>
            <person name="Crous P."/>
            <person name="Grigoriev I."/>
        </authorList>
    </citation>
    <scope>NUCLEOTIDE SEQUENCE</scope>
    <source>
        <strain evidence="1">CBS 269.34</strain>
    </source>
</reference>
<organism evidence="1 2">
    <name type="scientific">Lophium mytilinum</name>
    <dbReference type="NCBI Taxonomy" id="390894"/>
    <lineage>
        <taxon>Eukaryota</taxon>
        <taxon>Fungi</taxon>
        <taxon>Dikarya</taxon>
        <taxon>Ascomycota</taxon>
        <taxon>Pezizomycotina</taxon>
        <taxon>Dothideomycetes</taxon>
        <taxon>Pleosporomycetidae</taxon>
        <taxon>Mytilinidiales</taxon>
        <taxon>Mytilinidiaceae</taxon>
        <taxon>Lophium</taxon>
    </lineage>
</organism>
<dbReference type="AlphaFoldDB" id="A0A6A6RBS7"/>
<evidence type="ECO:0000313" key="1">
    <source>
        <dbReference type="EMBL" id="KAF2502021.1"/>
    </source>
</evidence>
<dbReference type="Proteomes" id="UP000799750">
    <property type="component" value="Unassembled WGS sequence"/>
</dbReference>
<protein>
    <submittedName>
        <fullName evidence="1">Uncharacterized protein</fullName>
    </submittedName>
</protein>
<dbReference type="EMBL" id="MU004181">
    <property type="protein sequence ID" value="KAF2502021.1"/>
    <property type="molecule type" value="Genomic_DNA"/>
</dbReference>
<evidence type="ECO:0000313" key="2">
    <source>
        <dbReference type="Proteomes" id="UP000799750"/>
    </source>
</evidence>